<dbReference type="Pfam" id="PF11041">
    <property type="entry name" value="Phage_Wedge1"/>
    <property type="match status" value="1"/>
</dbReference>
<sequence length="205" mass="23748">MKNVKATIISQYANSPVLCNLIERFDEYIDPKYDIDHFYRLIWNIDTAEGIGLDFWGKVVGIQRDIVINEKNQFIGSTLAADDLEKYKINSRYFMNDEMFRKMILMKAMSNIIYTTAYNINTLLLLLFEKRGRAYFVKSGTMSARYIFEFNLTPDEKAVLISTDLLPRPTGVLVDFYEPDIKKTFGFIEANMAPFGEGAFYIGDR</sequence>
<evidence type="ECO:0000313" key="2">
    <source>
        <dbReference type="EMBL" id="OOF42923.1"/>
    </source>
</evidence>
<dbReference type="Proteomes" id="UP000188728">
    <property type="component" value="Unassembled WGS sequence"/>
</dbReference>
<name>A0A1V3ILN4_9PAST</name>
<keyword evidence="1" id="KW-0472">Membrane</keyword>
<dbReference type="EMBL" id="MLHK01000083">
    <property type="protein sequence ID" value="OOF42923.1"/>
    <property type="molecule type" value="Genomic_DNA"/>
</dbReference>
<feature type="transmembrane region" description="Helical" evidence="1">
    <location>
        <begin position="108"/>
        <end position="128"/>
    </location>
</feature>
<dbReference type="RefSeq" id="WP_077474745.1">
    <property type="nucleotide sequence ID" value="NZ_MLHK01000083.1"/>
</dbReference>
<proteinExistence type="predicted"/>
<evidence type="ECO:0000313" key="3">
    <source>
        <dbReference type="Proteomes" id="UP000188728"/>
    </source>
</evidence>
<evidence type="ECO:0008006" key="4">
    <source>
        <dbReference type="Google" id="ProtNLM"/>
    </source>
</evidence>
<evidence type="ECO:0000256" key="1">
    <source>
        <dbReference type="SAM" id="Phobius"/>
    </source>
</evidence>
<accession>A0A1V3ILN4</accession>
<dbReference type="InterPro" id="IPR021283">
    <property type="entry name" value="Phage_Wedge1"/>
</dbReference>
<dbReference type="AlphaFoldDB" id="A0A1V3ILN4"/>
<protein>
    <recommendedName>
        <fullName evidence="4">DUF2612 domain-containing protein</fullName>
    </recommendedName>
</protein>
<gene>
    <name evidence="2" type="ORF">BKK51_12275</name>
</gene>
<comment type="caution">
    <text evidence="2">The sequence shown here is derived from an EMBL/GenBank/DDBJ whole genome shotgun (WGS) entry which is preliminary data.</text>
</comment>
<reference evidence="2 3" key="1">
    <citation type="submission" date="2016-10" db="EMBL/GenBank/DDBJ databases">
        <title>Rodentibacter gen. nov. and new species.</title>
        <authorList>
            <person name="Christensen H."/>
        </authorList>
    </citation>
    <scope>NUCLEOTIDE SEQUENCE [LARGE SCALE GENOMIC DNA]</scope>
    <source>
        <strain evidence="2 3">H1983213011</strain>
    </source>
</reference>
<organism evidence="2 3">
    <name type="scientific">Rodentibacter trehalosifermentans</name>
    <dbReference type="NCBI Taxonomy" id="1908263"/>
    <lineage>
        <taxon>Bacteria</taxon>
        <taxon>Pseudomonadati</taxon>
        <taxon>Pseudomonadota</taxon>
        <taxon>Gammaproteobacteria</taxon>
        <taxon>Pasteurellales</taxon>
        <taxon>Pasteurellaceae</taxon>
        <taxon>Rodentibacter</taxon>
    </lineage>
</organism>
<keyword evidence="1" id="KW-1133">Transmembrane helix</keyword>
<keyword evidence="1" id="KW-0812">Transmembrane</keyword>